<evidence type="ECO:0008006" key="4">
    <source>
        <dbReference type="Google" id="ProtNLM"/>
    </source>
</evidence>
<dbReference type="OrthoDB" id="5065240at2"/>
<name>A0A0N9N9D7_9ACTN</name>
<organism evidence="2 3">
    <name type="scientific">Gordonia phthalatica</name>
    <dbReference type="NCBI Taxonomy" id="1136941"/>
    <lineage>
        <taxon>Bacteria</taxon>
        <taxon>Bacillati</taxon>
        <taxon>Actinomycetota</taxon>
        <taxon>Actinomycetes</taxon>
        <taxon>Mycobacteriales</taxon>
        <taxon>Gordoniaceae</taxon>
        <taxon>Gordonia</taxon>
    </lineage>
</organism>
<feature type="transmembrane region" description="Helical" evidence="1">
    <location>
        <begin position="40"/>
        <end position="61"/>
    </location>
</feature>
<evidence type="ECO:0000313" key="3">
    <source>
        <dbReference type="Proteomes" id="UP000063789"/>
    </source>
</evidence>
<reference evidence="2 3" key="2">
    <citation type="journal article" date="2017" name="Int. J. Syst. Evol. Microbiol.">
        <title>Gordonia phthalatica sp. nov., a di-n-butyl phthalate-degrading bacterium isolated from activated sludge.</title>
        <authorList>
            <person name="Jin D."/>
            <person name="Kong X."/>
            <person name="Jia M."/>
            <person name="Yu X."/>
            <person name="Wang X."/>
            <person name="Zhuang X."/>
            <person name="Deng Y."/>
            <person name="Bai Z."/>
        </authorList>
    </citation>
    <scope>NUCLEOTIDE SEQUENCE [LARGE SCALE GENOMIC DNA]</scope>
    <source>
        <strain evidence="2 3">QH-11</strain>
    </source>
</reference>
<dbReference type="KEGG" id="goq:ACH46_05140"/>
<feature type="transmembrane region" description="Helical" evidence="1">
    <location>
        <begin position="12"/>
        <end position="34"/>
    </location>
</feature>
<dbReference type="EMBL" id="CP011853">
    <property type="protein sequence ID" value="ALG84010.1"/>
    <property type="molecule type" value="Genomic_DNA"/>
</dbReference>
<dbReference type="RefSeq" id="WP_062391973.1">
    <property type="nucleotide sequence ID" value="NZ_CP011853.1"/>
</dbReference>
<keyword evidence="1" id="KW-0472">Membrane</keyword>
<proteinExistence type="predicted"/>
<evidence type="ECO:0000313" key="2">
    <source>
        <dbReference type="EMBL" id="ALG84010.1"/>
    </source>
</evidence>
<protein>
    <recommendedName>
        <fullName evidence="4">SHOCT domain-containing protein</fullName>
    </recommendedName>
</protein>
<gene>
    <name evidence="2" type="ORF">ACH46_05140</name>
</gene>
<dbReference type="Proteomes" id="UP000063789">
    <property type="component" value="Chromosome"/>
</dbReference>
<keyword evidence="1" id="KW-0812">Transmembrane</keyword>
<dbReference type="AlphaFoldDB" id="A0A0N9N9D7"/>
<accession>A0A0N9N9D7</accession>
<evidence type="ECO:0000256" key="1">
    <source>
        <dbReference type="SAM" id="Phobius"/>
    </source>
</evidence>
<reference evidence="3" key="1">
    <citation type="submission" date="2015-06" db="EMBL/GenBank/DDBJ databases">
        <title>Complete genome sequence and metabolic analysis of phthalate degradation pathway in Gordonia sp. QH-11.</title>
        <authorList>
            <person name="Jin D."/>
            <person name="Kong X."/>
            <person name="Bai Z."/>
        </authorList>
    </citation>
    <scope>NUCLEOTIDE SEQUENCE [LARGE SCALE GENOMIC DNA]</scope>
    <source>
        <strain evidence="3">QH-11</strain>
    </source>
</reference>
<sequence length="264" mass="28796">MRGTTFWKTFAKTLPVLLLTGIVGPVFLILYVVVDEAPAWLLWSGAVIVAILVAVVAAMVLSVTRNGRLRAALDAHGVPAIGRIVDARETGTEVDGRRVMVLDLDVEGPRVDRFTTRFTTTVPVSAAAALDKGLLGVFVGDDRVVATDWKATALYTGRRPARFVSESRNKTYDLTGRADELLRIVDVLRRHGIALGGALDVRDDPEARTEIQAIVDAFAADHDASETKRETVSRRLSDLDDLLGYGQITRGEYDSLRARILNSI</sequence>
<keyword evidence="3" id="KW-1185">Reference proteome</keyword>
<keyword evidence="1" id="KW-1133">Transmembrane helix</keyword>